<name>A0A9P0B6T0_BRAAE</name>
<feature type="region of interest" description="Disordered" evidence="2">
    <location>
        <begin position="222"/>
        <end position="255"/>
    </location>
</feature>
<comment type="similarity">
    <text evidence="1">Belongs to the CBP3 family.</text>
</comment>
<organism evidence="4 5">
    <name type="scientific">Brassicogethes aeneus</name>
    <name type="common">Rape pollen beetle</name>
    <name type="synonym">Meligethes aeneus</name>
    <dbReference type="NCBI Taxonomy" id="1431903"/>
    <lineage>
        <taxon>Eukaryota</taxon>
        <taxon>Metazoa</taxon>
        <taxon>Ecdysozoa</taxon>
        <taxon>Arthropoda</taxon>
        <taxon>Hexapoda</taxon>
        <taxon>Insecta</taxon>
        <taxon>Pterygota</taxon>
        <taxon>Neoptera</taxon>
        <taxon>Endopterygota</taxon>
        <taxon>Coleoptera</taxon>
        <taxon>Polyphaga</taxon>
        <taxon>Cucujiformia</taxon>
        <taxon>Nitidulidae</taxon>
        <taxon>Meligethinae</taxon>
        <taxon>Brassicogethes</taxon>
    </lineage>
</organism>
<proteinExistence type="inferred from homology"/>
<feature type="compositionally biased region" description="Basic and acidic residues" evidence="2">
    <location>
        <begin position="235"/>
        <end position="250"/>
    </location>
</feature>
<protein>
    <recommendedName>
        <fullName evidence="3">Ubiquinol-cytochrome c chaperone domain-containing protein</fullName>
    </recommendedName>
</protein>
<dbReference type="PANTHER" id="PTHR12184:SF1">
    <property type="entry name" value="UBIQUINOL-CYTOCHROME-C REDUCTASE COMPLEX ASSEMBLY FACTOR 1"/>
    <property type="match status" value="1"/>
</dbReference>
<keyword evidence="5" id="KW-1185">Reference proteome</keyword>
<dbReference type="InterPro" id="IPR021150">
    <property type="entry name" value="Ubiq_cyt_c_chap"/>
</dbReference>
<dbReference type="EMBL" id="OV121137">
    <property type="protein sequence ID" value="CAH0558851.1"/>
    <property type="molecule type" value="Genomic_DNA"/>
</dbReference>
<dbReference type="Proteomes" id="UP001154078">
    <property type="component" value="Chromosome 6"/>
</dbReference>
<evidence type="ECO:0000259" key="3">
    <source>
        <dbReference type="Pfam" id="PF03981"/>
    </source>
</evidence>
<dbReference type="GO" id="GO:0034551">
    <property type="term" value="P:mitochondrial respiratory chain complex III assembly"/>
    <property type="evidence" value="ECO:0007669"/>
    <property type="project" value="TreeGrafter"/>
</dbReference>
<dbReference type="GO" id="GO:0005739">
    <property type="term" value="C:mitochondrion"/>
    <property type="evidence" value="ECO:0007669"/>
    <property type="project" value="TreeGrafter"/>
</dbReference>
<dbReference type="AlphaFoldDB" id="A0A9P0B6T0"/>
<dbReference type="OrthoDB" id="4007at2759"/>
<reference evidence="4" key="1">
    <citation type="submission" date="2021-12" db="EMBL/GenBank/DDBJ databases">
        <authorList>
            <person name="King R."/>
        </authorList>
    </citation>
    <scope>NUCLEOTIDE SEQUENCE</scope>
</reference>
<dbReference type="PANTHER" id="PTHR12184">
    <property type="entry name" value="UBIQUINOL-CYTOCHROME C REDUCTASE COMPLEX ASSEMBLY FACTOR 1 FAMILY MEMBER"/>
    <property type="match status" value="1"/>
</dbReference>
<evidence type="ECO:0000256" key="1">
    <source>
        <dbReference type="ARBA" id="ARBA00006407"/>
    </source>
</evidence>
<dbReference type="Pfam" id="PF03981">
    <property type="entry name" value="Ubiq_cyt_C_chap"/>
    <property type="match status" value="2"/>
</dbReference>
<gene>
    <name evidence="4" type="ORF">MELIAE_LOCUS9090</name>
</gene>
<evidence type="ECO:0000313" key="4">
    <source>
        <dbReference type="EMBL" id="CAH0558851.1"/>
    </source>
</evidence>
<feature type="domain" description="Ubiquinol-cytochrome c chaperone" evidence="3">
    <location>
        <begin position="99"/>
        <end position="150"/>
    </location>
</feature>
<evidence type="ECO:0000313" key="5">
    <source>
        <dbReference type="Proteomes" id="UP001154078"/>
    </source>
</evidence>
<accession>A0A9P0B6T0</accession>
<dbReference type="InterPro" id="IPR007129">
    <property type="entry name" value="Ubiqinol_cyt_c_chaperone_CPB3"/>
</dbReference>
<sequence length="344" mass="39667">MNICRFPSLLRLNKLYQQQNAIKIALSGKNLNLKYNNNIILNRYISTLDAKPINKEDGLIQKAIKKITFAAVDKVRIKGSAYFLYEGIVDTINYLQFFEELDLPDTFYSWFVITELHIWMLSVRAMAEGQDGRHLRNCLVEALWADVAQHKTNMSRHHIFKTLDEAVDYLYSEEIEADIIALPPLVDDLTDEEKIDDNDLAEPVVTDTVGETEIDILSDDDIPLSRLQGPSTSFPKDHSDSSENETDKSAQKRMKVSSTAEMRDQIFELSEQLQAALLAYDEGIQSDDVVLAGAIWRRIFQQKNVDVKDVEKMVKFIRKQITLLDNYSKDQIFQEKRIKWEPLK</sequence>
<evidence type="ECO:0000256" key="2">
    <source>
        <dbReference type="SAM" id="MobiDB-lite"/>
    </source>
</evidence>
<feature type="domain" description="Ubiquinol-cytochrome c chaperone" evidence="3">
    <location>
        <begin position="254"/>
        <end position="336"/>
    </location>
</feature>